<sequence>MHQLAQHQQECRLIALSRSGIDHHSFEGFVPGLSDELLLLQYWSEGNVVLYLALSLALGIASMAGLIGMFLFKSWGRTTALATTVVFTIVMFVPGNTVLSWLDYVLTDLFSMLWGAILALAYFSPVSSLFSSTRPSA</sequence>
<keyword evidence="1" id="KW-0472">Membrane</keyword>
<dbReference type="Proteomes" id="UP000831532">
    <property type="component" value="Chromosome"/>
</dbReference>
<dbReference type="EMBL" id="CP063361">
    <property type="protein sequence ID" value="UOD32534.1"/>
    <property type="molecule type" value="Genomic_DNA"/>
</dbReference>
<feature type="transmembrane region" description="Helical" evidence="1">
    <location>
        <begin position="79"/>
        <end position="99"/>
    </location>
</feature>
<feature type="transmembrane region" description="Helical" evidence="1">
    <location>
        <begin position="48"/>
        <end position="72"/>
    </location>
</feature>
<evidence type="ECO:0000256" key="1">
    <source>
        <dbReference type="SAM" id="Phobius"/>
    </source>
</evidence>
<gene>
    <name evidence="2" type="ORF">INH39_13285</name>
</gene>
<dbReference type="RefSeq" id="WP_243493560.1">
    <property type="nucleotide sequence ID" value="NZ_CP063361.1"/>
</dbReference>
<reference evidence="2 3" key="1">
    <citation type="submission" date="2020-10" db="EMBL/GenBank/DDBJ databases">
        <title>Genome analysis of Massilia species.</title>
        <authorList>
            <person name="Jung D.-H."/>
        </authorList>
    </citation>
    <scope>NUCLEOTIDE SEQUENCE [LARGE SCALE GENOMIC DNA]</scope>
    <source>
        <strain evidence="3">sipir</strain>
    </source>
</reference>
<organism evidence="2 3">
    <name type="scientific">Massilia violaceinigra</name>
    <dbReference type="NCBI Taxonomy" id="2045208"/>
    <lineage>
        <taxon>Bacteria</taxon>
        <taxon>Pseudomonadati</taxon>
        <taxon>Pseudomonadota</taxon>
        <taxon>Betaproteobacteria</taxon>
        <taxon>Burkholderiales</taxon>
        <taxon>Oxalobacteraceae</taxon>
        <taxon>Telluria group</taxon>
        <taxon>Massilia</taxon>
    </lineage>
</organism>
<proteinExistence type="predicted"/>
<evidence type="ECO:0000313" key="2">
    <source>
        <dbReference type="EMBL" id="UOD32534.1"/>
    </source>
</evidence>
<evidence type="ECO:0000313" key="3">
    <source>
        <dbReference type="Proteomes" id="UP000831532"/>
    </source>
</evidence>
<keyword evidence="3" id="KW-1185">Reference proteome</keyword>
<keyword evidence="1" id="KW-1133">Transmembrane helix</keyword>
<name>A0ABY4AFV8_9BURK</name>
<protein>
    <submittedName>
        <fullName evidence="2">Uncharacterized protein</fullName>
    </submittedName>
</protein>
<feature type="transmembrane region" description="Helical" evidence="1">
    <location>
        <begin position="111"/>
        <end position="130"/>
    </location>
</feature>
<keyword evidence="1" id="KW-0812">Transmembrane</keyword>
<accession>A0ABY4AFV8</accession>